<protein>
    <submittedName>
        <fullName evidence="2">CPP1-like family protein</fullName>
    </submittedName>
</protein>
<organism evidence="2 3">
    <name type="scientific">Microcoleus anatoxicus PTRS2</name>
    <dbReference type="NCBI Taxonomy" id="2705321"/>
    <lineage>
        <taxon>Bacteria</taxon>
        <taxon>Bacillati</taxon>
        <taxon>Cyanobacteriota</taxon>
        <taxon>Cyanophyceae</taxon>
        <taxon>Oscillatoriophycideae</taxon>
        <taxon>Oscillatoriales</taxon>
        <taxon>Microcoleaceae</taxon>
        <taxon>Microcoleus</taxon>
        <taxon>Microcoleus anatoxicus</taxon>
    </lineage>
</organism>
<reference evidence="2 3" key="1">
    <citation type="journal article" date="2020" name="Harmful Algae">
        <title>Molecular and morphological characterization of a novel dihydroanatoxin-a producing Microcoleus species (cyanobacteria) from the Russian River, California, USA.</title>
        <authorList>
            <person name="Conklin K.Y."/>
            <person name="Stancheva R."/>
            <person name="Otten T.G."/>
            <person name="Fadness R."/>
            <person name="Boyer G.L."/>
            <person name="Read B."/>
            <person name="Zhang X."/>
            <person name="Sheath R.G."/>
        </authorList>
    </citation>
    <scope>NUCLEOTIDE SEQUENCE [LARGE SCALE GENOMIC DNA]</scope>
    <source>
        <strain evidence="2 3">PTRS2</strain>
    </source>
</reference>
<proteinExistence type="predicted"/>
<dbReference type="Pfam" id="PF11833">
    <property type="entry name" value="CPP1-like"/>
    <property type="match status" value="1"/>
</dbReference>
<dbReference type="RefSeq" id="WP_340525029.1">
    <property type="nucleotide sequence ID" value="NZ_JBBLXS010000164.1"/>
</dbReference>
<keyword evidence="3" id="KW-1185">Reference proteome</keyword>
<dbReference type="InterPro" id="IPR021788">
    <property type="entry name" value="CPP1-like"/>
</dbReference>
<dbReference type="PANTHER" id="PTHR33372">
    <property type="match status" value="1"/>
</dbReference>
<feature type="transmembrane region" description="Helical" evidence="1">
    <location>
        <begin position="105"/>
        <end position="121"/>
    </location>
</feature>
<dbReference type="Proteomes" id="UP001384579">
    <property type="component" value="Unassembled WGS sequence"/>
</dbReference>
<accession>A0ABU8YNJ2</accession>
<gene>
    <name evidence="2" type="ORF">WMG39_13885</name>
</gene>
<sequence>MSDPTPYQLLEVDEDASFDEVQEARTRLAEHYSGDLKRLESIEAAYDAILMDRLRQRQEGKIKVPERIRFPERLTPPPASFTPSPPSGSPAWLQRLIDTPSRSDILWPAGIYVGLSGLSIYPAANNSLLQLTLALGVGSCLYFLNRKEQKFGRAVLLTVMGLVLGLLLGGILSSLVSPALIPTEKFIALFTFLTLWLVSSFLR</sequence>
<name>A0ABU8YNJ2_9CYAN</name>
<evidence type="ECO:0000313" key="3">
    <source>
        <dbReference type="Proteomes" id="UP001384579"/>
    </source>
</evidence>
<feature type="transmembrane region" description="Helical" evidence="1">
    <location>
        <begin position="186"/>
        <end position="202"/>
    </location>
</feature>
<keyword evidence="1" id="KW-1133">Transmembrane helix</keyword>
<dbReference type="EMBL" id="JBBLXS010000164">
    <property type="protein sequence ID" value="MEK0185927.1"/>
    <property type="molecule type" value="Genomic_DNA"/>
</dbReference>
<keyword evidence="1" id="KW-0812">Transmembrane</keyword>
<feature type="transmembrane region" description="Helical" evidence="1">
    <location>
        <begin position="127"/>
        <end position="144"/>
    </location>
</feature>
<evidence type="ECO:0000313" key="2">
    <source>
        <dbReference type="EMBL" id="MEK0185927.1"/>
    </source>
</evidence>
<keyword evidence="1" id="KW-0472">Membrane</keyword>
<feature type="transmembrane region" description="Helical" evidence="1">
    <location>
        <begin position="156"/>
        <end position="180"/>
    </location>
</feature>
<comment type="caution">
    <text evidence="2">The sequence shown here is derived from an EMBL/GenBank/DDBJ whole genome shotgun (WGS) entry which is preliminary data.</text>
</comment>
<evidence type="ECO:0000256" key="1">
    <source>
        <dbReference type="SAM" id="Phobius"/>
    </source>
</evidence>
<dbReference type="PANTHER" id="PTHR33372:SF2">
    <property type="entry name" value="PROTEIN CHAPERONE-LIKE PROTEIN OF POR1, CHLOROPLASTIC"/>
    <property type="match status" value="1"/>
</dbReference>